<protein>
    <recommendedName>
        <fullName evidence="4">Transcriptional activator HlyU</fullName>
    </recommendedName>
</protein>
<name>A0A4V1A3W4_9HYPH</name>
<evidence type="ECO:0008006" key="4">
    <source>
        <dbReference type="Google" id="ProtNLM"/>
    </source>
</evidence>
<evidence type="ECO:0000256" key="1">
    <source>
        <dbReference type="SAM" id="MobiDB-lite"/>
    </source>
</evidence>
<evidence type="ECO:0000313" key="3">
    <source>
        <dbReference type="Proteomes" id="UP000293719"/>
    </source>
</evidence>
<dbReference type="AlphaFoldDB" id="A0A4V1A3W4"/>
<dbReference type="EMBL" id="CP036532">
    <property type="protein sequence ID" value="QBK30528.1"/>
    <property type="molecule type" value="Genomic_DNA"/>
</dbReference>
<sequence length="105" mass="11411">MMAGFLRRLFGGSDDGGDDPSARAPDEVYEGVEIRAAPVKEADGQWRLAGTLTRTVDGATITRRFLRADLLASRDMAVSSSLAKARLIIDENGDRLWTGDTDRPT</sequence>
<keyword evidence="3" id="KW-1185">Reference proteome</keyword>
<reference evidence="2 3" key="1">
    <citation type="journal article" date="2017" name="Int. J. Syst. Evol. Microbiol.">
        <title>Roseitalea porphyridii gen. nov., sp. nov., isolated from a red alga, and reclassification of Hoeflea suaedae Chung et al. 2013 as Pseudohoeflea suaedae gen. nov., comb. nov.</title>
        <authorList>
            <person name="Hyeon J.W."/>
            <person name="Jeong S.E."/>
            <person name="Baek K."/>
            <person name="Jeon C.O."/>
        </authorList>
    </citation>
    <scope>NUCLEOTIDE SEQUENCE [LARGE SCALE GENOMIC DNA]</scope>
    <source>
        <strain evidence="2 3">MA7-20</strain>
    </source>
</reference>
<feature type="region of interest" description="Disordered" evidence="1">
    <location>
        <begin position="1"/>
        <end position="29"/>
    </location>
</feature>
<gene>
    <name evidence="2" type="ORF">E0E05_07890</name>
</gene>
<dbReference type="Proteomes" id="UP000293719">
    <property type="component" value="Chromosome"/>
</dbReference>
<proteinExistence type="predicted"/>
<dbReference type="InterPro" id="IPR018772">
    <property type="entry name" value="Transcription_activator_HlyU"/>
</dbReference>
<evidence type="ECO:0000313" key="2">
    <source>
        <dbReference type="EMBL" id="QBK30528.1"/>
    </source>
</evidence>
<accession>A0A4V1A3W4</accession>
<organism evidence="2 3">
    <name type="scientific">Roseitalea porphyridii</name>
    <dbReference type="NCBI Taxonomy" id="1852022"/>
    <lineage>
        <taxon>Bacteria</taxon>
        <taxon>Pseudomonadati</taxon>
        <taxon>Pseudomonadota</taxon>
        <taxon>Alphaproteobacteria</taxon>
        <taxon>Hyphomicrobiales</taxon>
        <taxon>Ahrensiaceae</taxon>
        <taxon>Roseitalea</taxon>
    </lineage>
</organism>
<dbReference type="KEGG" id="rpod:E0E05_07890"/>
<dbReference type="Pfam" id="PF10115">
    <property type="entry name" value="HlyU"/>
    <property type="match status" value="1"/>
</dbReference>